<sequence>MNAPAGTAGYGSRATELVAQYESIAFEAVHRDVIHLFPQHEADVLDIGAGSGRDAAALAARGHRVVAVEPTPELRQEGKRLHPLPNLEWVDDHLPMLRVMRNSARRFDLILLTAVWMHLDETERKVAMSAVAGLVRAGGVIVMSLRHGPVPEGRRMFDVSADETIALGRQAGLQEHHRSTREDMLGRGDVTWSFLALKRES</sequence>
<dbReference type="Proteomes" id="UP001189757">
    <property type="component" value="Unassembled WGS sequence"/>
</dbReference>
<accession>A0ABM9KC23</accession>
<dbReference type="InterPro" id="IPR041698">
    <property type="entry name" value="Methyltransf_25"/>
</dbReference>
<dbReference type="Gene3D" id="3.40.50.150">
    <property type="entry name" value="Vaccinia Virus protein VP39"/>
    <property type="match status" value="1"/>
</dbReference>
<dbReference type="EMBL" id="CATZLL010000023">
    <property type="protein sequence ID" value="CAJ0822542.1"/>
    <property type="molecule type" value="Genomic_DNA"/>
</dbReference>
<dbReference type="CDD" id="cd02440">
    <property type="entry name" value="AdoMet_MTases"/>
    <property type="match status" value="1"/>
</dbReference>
<evidence type="ECO:0000259" key="2">
    <source>
        <dbReference type="Pfam" id="PF13649"/>
    </source>
</evidence>
<dbReference type="RefSeq" id="WP_316682827.1">
    <property type="nucleotide sequence ID" value="NZ_CATZLL010000023.1"/>
</dbReference>
<dbReference type="InterPro" id="IPR029063">
    <property type="entry name" value="SAM-dependent_MTases_sf"/>
</dbReference>
<dbReference type="EC" id="2.1.1.-" evidence="3"/>
<comment type="caution">
    <text evidence="3">The sequence shown here is derived from an EMBL/GenBank/DDBJ whole genome shotgun (WGS) entry which is preliminary data.</text>
</comment>
<dbReference type="GO" id="GO:0008168">
    <property type="term" value="F:methyltransferase activity"/>
    <property type="evidence" value="ECO:0007669"/>
    <property type="project" value="UniProtKB-KW"/>
</dbReference>
<dbReference type="Pfam" id="PF13649">
    <property type="entry name" value="Methyltransf_25"/>
    <property type="match status" value="1"/>
</dbReference>
<proteinExistence type="predicted"/>
<gene>
    <name evidence="3" type="primary">cmoM</name>
    <name evidence="3" type="ORF">LMG18101_05060</name>
</gene>
<feature type="domain" description="Methyltransferase" evidence="2">
    <location>
        <begin position="44"/>
        <end position="139"/>
    </location>
</feature>
<protein>
    <submittedName>
        <fullName evidence="3">tRNA 5-carboxymethoxyuridine methyltransferase</fullName>
        <ecNumber evidence="3">2.1.1.-</ecNumber>
    </submittedName>
</protein>
<evidence type="ECO:0000256" key="1">
    <source>
        <dbReference type="ARBA" id="ARBA00022679"/>
    </source>
</evidence>
<keyword evidence="1 3" id="KW-0808">Transferase</keyword>
<dbReference type="SUPFAM" id="SSF53335">
    <property type="entry name" value="S-adenosyl-L-methionine-dependent methyltransferases"/>
    <property type="match status" value="1"/>
</dbReference>
<evidence type="ECO:0000313" key="4">
    <source>
        <dbReference type="Proteomes" id="UP001189757"/>
    </source>
</evidence>
<dbReference type="GO" id="GO:0032259">
    <property type="term" value="P:methylation"/>
    <property type="evidence" value="ECO:0007669"/>
    <property type="project" value="UniProtKB-KW"/>
</dbReference>
<name>A0ABM9KC23_9RALS</name>
<keyword evidence="4" id="KW-1185">Reference proteome</keyword>
<keyword evidence="3" id="KW-0489">Methyltransferase</keyword>
<evidence type="ECO:0000313" key="3">
    <source>
        <dbReference type="EMBL" id="CAJ0822542.1"/>
    </source>
</evidence>
<dbReference type="PANTHER" id="PTHR43861">
    <property type="entry name" value="TRANS-ACONITATE 2-METHYLTRANSFERASE-RELATED"/>
    <property type="match status" value="1"/>
</dbReference>
<organism evidence="3 4">
    <name type="scientific">Ralstonia flaminis</name>
    <dbReference type="NCBI Taxonomy" id="3058597"/>
    <lineage>
        <taxon>Bacteria</taxon>
        <taxon>Pseudomonadati</taxon>
        <taxon>Pseudomonadota</taxon>
        <taxon>Betaproteobacteria</taxon>
        <taxon>Burkholderiales</taxon>
        <taxon>Burkholderiaceae</taxon>
        <taxon>Ralstonia</taxon>
    </lineage>
</organism>
<reference evidence="3 4" key="1">
    <citation type="submission" date="2023-07" db="EMBL/GenBank/DDBJ databases">
        <authorList>
            <person name="Peeters C."/>
        </authorList>
    </citation>
    <scope>NUCLEOTIDE SEQUENCE [LARGE SCALE GENOMIC DNA]</scope>
    <source>
        <strain evidence="3 4">LMG 18101</strain>
    </source>
</reference>